<name>A0A9D7XS24_9BACT</name>
<sequence length="246" mass="28589">MLKVLLIDDEQRATDALRLMIIKTIPEITDVMVCNDARQAAEKIHQFQPGLVFLDIQMPHLNGFELLEKIPNKNFKIIFTTAYNEYAIQAIRYSAFDYLLKPVDMEELQAAVHRFIEGHEDYKQQYDLLKNIMHNMSAPSAEDFRLALPTKEGVHFLLPHEIIRCEALGNYTKFFVTTGKSYLISRTLGEYDTLLTPQNFIRTHKSHLVNKKFIAFIDHDGFAVLKDNTKVEVSRRRKEEVMEALK</sequence>
<dbReference type="GO" id="GO:0000156">
    <property type="term" value="F:phosphorelay response regulator activity"/>
    <property type="evidence" value="ECO:0007669"/>
    <property type="project" value="InterPro"/>
</dbReference>
<dbReference type="PROSITE" id="PS50930">
    <property type="entry name" value="HTH_LYTTR"/>
    <property type="match status" value="1"/>
</dbReference>
<evidence type="ECO:0000313" key="4">
    <source>
        <dbReference type="EMBL" id="MBK9982018.1"/>
    </source>
</evidence>
<evidence type="ECO:0000259" key="3">
    <source>
        <dbReference type="PROSITE" id="PS50930"/>
    </source>
</evidence>
<keyword evidence="1" id="KW-0597">Phosphoprotein</keyword>
<gene>
    <name evidence="4" type="ORF">IPP15_06250</name>
</gene>
<feature type="modified residue" description="4-aspartylphosphate" evidence="1">
    <location>
        <position position="55"/>
    </location>
</feature>
<dbReference type="Pfam" id="PF00072">
    <property type="entry name" value="Response_reg"/>
    <property type="match status" value="1"/>
</dbReference>
<dbReference type="PROSITE" id="PS50110">
    <property type="entry name" value="RESPONSE_REGULATORY"/>
    <property type="match status" value="1"/>
</dbReference>
<dbReference type="SMART" id="SM00448">
    <property type="entry name" value="REC"/>
    <property type="match status" value="1"/>
</dbReference>
<dbReference type="Gene3D" id="3.40.50.2300">
    <property type="match status" value="1"/>
</dbReference>
<dbReference type="Gene3D" id="2.40.50.1020">
    <property type="entry name" value="LytTr DNA-binding domain"/>
    <property type="match status" value="1"/>
</dbReference>
<dbReference type="InterPro" id="IPR007492">
    <property type="entry name" value="LytTR_DNA-bd_dom"/>
</dbReference>
<comment type="caution">
    <text evidence="4">The sequence shown here is derived from an EMBL/GenBank/DDBJ whole genome shotgun (WGS) entry which is preliminary data.</text>
</comment>
<feature type="domain" description="Response regulatory" evidence="2">
    <location>
        <begin position="3"/>
        <end position="116"/>
    </location>
</feature>
<organism evidence="4 5">
    <name type="scientific">Candidatus Opimibacter skivensis</name>
    <dbReference type="NCBI Taxonomy" id="2982028"/>
    <lineage>
        <taxon>Bacteria</taxon>
        <taxon>Pseudomonadati</taxon>
        <taxon>Bacteroidota</taxon>
        <taxon>Saprospiria</taxon>
        <taxon>Saprospirales</taxon>
        <taxon>Saprospiraceae</taxon>
        <taxon>Candidatus Opimibacter</taxon>
    </lineage>
</organism>
<dbReference type="Pfam" id="PF04397">
    <property type="entry name" value="LytTR"/>
    <property type="match status" value="1"/>
</dbReference>
<reference evidence="4 5" key="1">
    <citation type="submission" date="2020-10" db="EMBL/GenBank/DDBJ databases">
        <title>Connecting structure to function with the recovery of over 1000 high-quality activated sludge metagenome-assembled genomes encoding full-length rRNA genes using long-read sequencing.</title>
        <authorList>
            <person name="Singleton C.M."/>
            <person name="Petriglieri F."/>
            <person name="Kristensen J.M."/>
            <person name="Kirkegaard R.H."/>
            <person name="Michaelsen T.Y."/>
            <person name="Andersen M.H."/>
            <person name="Karst S.M."/>
            <person name="Dueholm M.S."/>
            <person name="Nielsen P.H."/>
            <person name="Albertsen M."/>
        </authorList>
    </citation>
    <scope>NUCLEOTIDE SEQUENCE [LARGE SCALE GENOMIC DNA]</scope>
    <source>
        <strain evidence="4">Ribe_18-Q3-R11-54_MAXAC.273</strain>
    </source>
</reference>
<accession>A0A9D7XS24</accession>
<dbReference type="InterPro" id="IPR011006">
    <property type="entry name" value="CheY-like_superfamily"/>
</dbReference>
<feature type="domain" description="HTH LytTR-type" evidence="3">
    <location>
        <begin position="146"/>
        <end position="246"/>
    </location>
</feature>
<evidence type="ECO:0000313" key="5">
    <source>
        <dbReference type="Proteomes" id="UP000808337"/>
    </source>
</evidence>
<dbReference type="InterPro" id="IPR046947">
    <property type="entry name" value="LytR-like"/>
</dbReference>
<dbReference type="AlphaFoldDB" id="A0A9D7XS24"/>
<evidence type="ECO:0000256" key="1">
    <source>
        <dbReference type="PROSITE-ProRule" id="PRU00169"/>
    </source>
</evidence>
<protein>
    <submittedName>
        <fullName evidence="4">Response regulator transcription factor</fullName>
    </submittedName>
</protein>
<dbReference type="PANTHER" id="PTHR37299">
    <property type="entry name" value="TRANSCRIPTIONAL REGULATOR-RELATED"/>
    <property type="match status" value="1"/>
</dbReference>
<dbReference type="PANTHER" id="PTHR37299:SF1">
    <property type="entry name" value="STAGE 0 SPORULATION PROTEIN A HOMOLOG"/>
    <property type="match status" value="1"/>
</dbReference>
<dbReference type="CDD" id="cd17536">
    <property type="entry name" value="REC_YesN-like"/>
    <property type="match status" value="1"/>
</dbReference>
<dbReference type="GO" id="GO:0003677">
    <property type="term" value="F:DNA binding"/>
    <property type="evidence" value="ECO:0007669"/>
    <property type="project" value="InterPro"/>
</dbReference>
<dbReference type="Proteomes" id="UP000808337">
    <property type="component" value="Unassembled WGS sequence"/>
</dbReference>
<dbReference type="SUPFAM" id="SSF52172">
    <property type="entry name" value="CheY-like"/>
    <property type="match status" value="1"/>
</dbReference>
<dbReference type="InterPro" id="IPR001789">
    <property type="entry name" value="Sig_transdc_resp-reg_receiver"/>
</dbReference>
<dbReference type="EMBL" id="JADKGY010000001">
    <property type="protein sequence ID" value="MBK9982018.1"/>
    <property type="molecule type" value="Genomic_DNA"/>
</dbReference>
<proteinExistence type="predicted"/>
<dbReference type="SMART" id="SM00850">
    <property type="entry name" value="LytTR"/>
    <property type="match status" value="1"/>
</dbReference>
<evidence type="ECO:0000259" key="2">
    <source>
        <dbReference type="PROSITE" id="PS50110"/>
    </source>
</evidence>